<dbReference type="OrthoDB" id="2551257at2"/>
<comment type="caution">
    <text evidence="2">The sequence shown here is derived from an EMBL/GenBank/DDBJ whole genome shotgun (WGS) entry which is preliminary data.</text>
</comment>
<feature type="signal peptide" evidence="1">
    <location>
        <begin position="1"/>
        <end position="26"/>
    </location>
</feature>
<dbReference type="NCBIfam" id="TIGR01643">
    <property type="entry name" value="YD_repeat_2x"/>
    <property type="match status" value="1"/>
</dbReference>
<accession>A0A559IX52</accession>
<keyword evidence="3" id="KW-1185">Reference proteome</keyword>
<evidence type="ECO:0000313" key="2">
    <source>
        <dbReference type="EMBL" id="TVX92199.1"/>
    </source>
</evidence>
<evidence type="ECO:0000256" key="1">
    <source>
        <dbReference type="SAM" id="SignalP"/>
    </source>
</evidence>
<dbReference type="Proteomes" id="UP000318102">
    <property type="component" value="Unassembled WGS sequence"/>
</dbReference>
<protein>
    <submittedName>
        <fullName evidence="2">RHS repeat protein</fullName>
    </submittedName>
</protein>
<evidence type="ECO:0000313" key="3">
    <source>
        <dbReference type="Proteomes" id="UP000318102"/>
    </source>
</evidence>
<gene>
    <name evidence="2" type="ORF">FPZ44_03480</name>
</gene>
<dbReference type="Pfam" id="PF05593">
    <property type="entry name" value="RHS_repeat"/>
    <property type="match status" value="1"/>
</dbReference>
<sequence>MRKLVIMLLLVSTLILSIIPTLQVHAVGSTTPSPHMEAINGGFEKDVNLNNLPDFWEMNWRNGTSTKPFATMAPYEPVSGKYHLRLYNGMGDATAAQYALSNVIAVKGGNAYELKAKLRYTLPSGMAQISIIQVDSKGNNVGELQYTYSKGAWQWVDTNNRFVVQPETVGIRIRFGVGWAEEGAYLDVDQVELKSLNEYGTFEEDSNQNHLADFWELNWRNGISENPFSKLAPYEPVAGKYHLRLYSGEKEASSYQYTVSESIPVISGAAYKLNAHLRYAAANGKVQMSVIQRNGKREIVDEVHYVYQNDQWRWREKLEYFVVHPKATTVDIRFGVGGQERAYLDVDNVTLSFLNATGNVKVKTYTYNENGQLKTIRYPNGKVVTYKYDANGNLLGKSSL</sequence>
<name>A0A559IX52_9BACL</name>
<dbReference type="RefSeq" id="WP_144987430.1">
    <property type="nucleotide sequence ID" value="NZ_VNJK01000001.1"/>
</dbReference>
<dbReference type="EMBL" id="VNJK01000001">
    <property type="protein sequence ID" value="TVX92199.1"/>
    <property type="molecule type" value="Genomic_DNA"/>
</dbReference>
<dbReference type="Gene3D" id="2.60.120.260">
    <property type="entry name" value="Galactose-binding domain-like"/>
    <property type="match status" value="2"/>
</dbReference>
<dbReference type="InterPro" id="IPR006530">
    <property type="entry name" value="YD"/>
</dbReference>
<feature type="chain" id="PRO_5022081703" evidence="1">
    <location>
        <begin position="27"/>
        <end position="400"/>
    </location>
</feature>
<dbReference type="InterPro" id="IPR031325">
    <property type="entry name" value="RHS_repeat"/>
</dbReference>
<dbReference type="AlphaFoldDB" id="A0A559IX52"/>
<keyword evidence="1" id="KW-0732">Signal</keyword>
<proteinExistence type="predicted"/>
<reference evidence="2 3" key="1">
    <citation type="submission" date="2019-07" db="EMBL/GenBank/DDBJ databases">
        <authorList>
            <person name="Kim J."/>
        </authorList>
    </citation>
    <scope>NUCLEOTIDE SEQUENCE [LARGE SCALE GENOMIC DNA]</scope>
    <source>
        <strain evidence="2 3">N4</strain>
    </source>
</reference>
<organism evidence="2 3">
    <name type="scientific">Paenibacillus agilis</name>
    <dbReference type="NCBI Taxonomy" id="3020863"/>
    <lineage>
        <taxon>Bacteria</taxon>
        <taxon>Bacillati</taxon>
        <taxon>Bacillota</taxon>
        <taxon>Bacilli</taxon>
        <taxon>Bacillales</taxon>
        <taxon>Paenibacillaceae</taxon>
        <taxon>Paenibacillus</taxon>
    </lineage>
</organism>